<dbReference type="Pfam" id="PF07690">
    <property type="entry name" value="MFS_1"/>
    <property type="match status" value="2"/>
</dbReference>
<keyword evidence="9" id="KW-1185">Reference proteome</keyword>
<proteinExistence type="predicted"/>
<feature type="transmembrane region" description="Helical" evidence="6">
    <location>
        <begin position="179"/>
        <end position="201"/>
    </location>
</feature>
<feature type="transmembrane region" description="Helical" evidence="6">
    <location>
        <begin position="93"/>
        <end position="112"/>
    </location>
</feature>
<feature type="transmembrane region" description="Helical" evidence="6">
    <location>
        <begin position="324"/>
        <end position="341"/>
    </location>
</feature>
<feature type="transmembrane region" description="Helical" evidence="6">
    <location>
        <begin position="267"/>
        <end position="284"/>
    </location>
</feature>
<comment type="subcellular location">
    <subcellularLocation>
        <location evidence="1">Cell membrane</location>
        <topology evidence="1">Multi-pass membrane protein</topology>
    </subcellularLocation>
</comment>
<dbReference type="EMBL" id="QGNA01000001">
    <property type="protein sequence ID" value="PWS38913.1"/>
    <property type="molecule type" value="Genomic_DNA"/>
</dbReference>
<evidence type="ECO:0000256" key="4">
    <source>
        <dbReference type="ARBA" id="ARBA00022989"/>
    </source>
</evidence>
<keyword evidence="2" id="KW-1003">Cell membrane</keyword>
<evidence type="ECO:0000256" key="2">
    <source>
        <dbReference type="ARBA" id="ARBA00022475"/>
    </source>
</evidence>
<evidence type="ECO:0000256" key="1">
    <source>
        <dbReference type="ARBA" id="ARBA00004651"/>
    </source>
</evidence>
<reference evidence="9" key="1">
    <citation type="submission" date="2018-05" db="EMBL/GenBank/DDBJ databases">
        <authorList>
            <person name="Du Z."/>
            <person name="Wang X."/>
        </authorList>
    </citation>
    <scope>NUCLEOTIDE SEQUENCE [LARGE SCALE GENOMIC DNA]</scope>
    <source>
        <strain evidence="9">CQN31</strain>
    </source>
</reference>
<evidence type="ECO:0000259" key="7">
    <source>
        <dbReference type="PROSITE" id="PS50850"/>
    </source>
</evidence>
<dbReference type="Proteomes" id="UP000245765">
    <property type="component" value="Unassembled WGS sequence"/>
</dbReference>
<dbReference type="AlphaFoldDB" id="A0A317FJU0"/>
<dbReference type="InterPro" id="IPR050189">
    <property type="entry name" value="MFS_Efflux_Transporters"/>
</dbReference>
<dbReference type="GO" id="GO:0022857">
    <property type="term" value="F:transmembrane transporter activity"/>
    <property type="evidence" value="ECO:0007669"/>
    <property type="project" value="InterPro"/>
</dbReference>
<dbReference type="CDD" id="cd17324">
    <property type="entry name" value="MFS_NepI_like"/>
    <property type="match status" value="1"/>
</dbReference>
<feature type="transmembrane region" description="Helical" evidence="6">
    <location>
        <begin position="382"/>
        <end position="403"/>
    </location>
</feature>
<feature type="domain" description="Major facilitator superfamily (MFS) profile" evidence="7">
    <location>
        <begin position="27"/>
        <end position="406"/>
    </location>
</feature>
<keyword evidence="5 6" id="KW-0472">Membrane</keyword>
<dbReference type="InterPro" id="IPR020846">
    <property type="entry name" value="MFS_dom"/>
</dbReference>
<dbReference type="PANTHER" id="PTHR43124">
    <property type="entry name" value="PURINE EFFLUX PUMP PBUE"/>
    <property type="match status" value="1"/>
</dbReference>
<evidence type="ECO:0000313" key="8">
    <source>
        <dbReference type="EMBL" id="PWS38913.1"/>
    </source>
</evidence>
<name>A0A317FJU0_9PROT</name>
<feature type="transmembrane region" description="Helical" evidence="6">
    <location>
        <begin position="231"/>
        <end position="255"/>
    </location>
</feature>
<feature type="transmembrane region" description="Helical" evidence="6">
    <location>
        <begin position="353"/>
        <end position="376"/>
    </location>
</feature>
<dbReference type="Gene3D" id="1.20.1250.20">
    <property type="entry name" value="MFS general substrate transporter like domains"/>
    <property type="match status" value="1"/>
</dbReference>
<keyword evidence="4 6" id="KW-1133">Transmembrane helix</keyword>
<gene>
    <name evidence="8" type="ORF">DFH01_06610</name>
</gene>
<evidence type="ECO:0000313" key="9">
    <source>
        <dbReference type="Proteomes" id="UP000245765"/>
    </source>
</evidence>
<feature type="transmembrane region" description="Helical" evidence="6">
    <location>
        <begin position="57"/>
        <end position="81"/>
    </location>
</feature>
<dbReference type="InterPro" id="IPR036259">
    <property type="entry name" value="MFS_trans_sf"/>
</dbReference>
<evidence type="ECO:0000256" key="3">
    <source>
        <dbReference type="ARBA" id="ARBA00022692"/>
    </source>
</evidence>
<dbReference type="PROSITE" id="PS50850">
    <property type="entry name" value="MFS"/>
    <property type="match status" value="1"/>
</dbReference>
<organism evidence="8 9">
    <name type="scientific">Falsiroseomonas bella</name>
    <dbReference type="NCBI Taxonomy" id="2184016"/>
    <lineage>
        <taxon>Bacteria</taxon>
        <taxon>Pseudomonadati</taxon>
        <taxon>Pseudomonadota</taxon>
        <taxon>Alphaproteobacteria</taxon>
        <taxon>Acetobacterales</taxon>
        <taxon>Roseomonadaceae</taxon>
        <taxon>Falsiroseomonas</taxon>
    </lineage>
</organism>
<sequence length="406" mass="41553">MPSRSNCRPNRTNACSVSDRQPAISPPIWLMAMAAFTVGCGLRILDPLLPMLAGEFGVGLGAVAPLIAGFAMAYGLGQFAAGPVGDSLGKMRVAAVAMALYAATLLGATLAPDLVALLAMRVLSGFFAAATIPLFMAHIGDSVAYEHRQATIGRFLTGMVMATLLAGPISGIVAEFAGWRASFLVLGGIGAAIALLFILLLGPGWKQGGRGGRPGFGGFLRLLERPAGRRLMLVTALDGMLLFGGAVPFIASLLIQRFDLSAAEAGLAVAGFGLGAFVYTRSAGRLVKRLGERGMVLWGGLGLGAALAAMALAPAWWVVAGAQAMLGLLFFMLHGVLQARATEALPEARGTAVAGFAMSLFLGQSLGAVVFGTIIAEAGFTPGFLLAAAGTVALAVAINRWVLPKG</sequence>
<dbReference type="PANTHER" id="PTHR43124:SF3">
    <property type="entry name" value="CHLORAMPHENICOL EFFLUX PUMP RV0191"/>
    <property type="match status" value="1"/>
</dbReference>
<feature type="transmembrane region" description="Helical" evidence="6">
    <location>
        <begin position="28"/>
        <end position="45"/>
    </location>
</feature>
<evidence type="ECO:0000256" key="6">
    <source>
        <dbReference type="SAM" id="Phobius"/>
    </source>
</evidence>
<dbReference type="GO" id="GO:0005886">
    <property type="term" value="C:plasma membrane"/>
    <property type="evidence" value="ECO:0007669"/>
    <property type="project" value="UniProtKB-SubCell"/>
</dbReference>
<dbReference type="InterPro" id="IPR011701">
    <property type="entry name" value="MFS"/>
</dbReference>
<evidence type="ECO:0000256" key="5">
    <source>
        <dbReference type="ARBA" id="ARBA00023136"/>
    </source>
</evidence>
<feature type="transmembrane region" description="Helical" evidence="6">
    <location>
        <begin position="152"/>
        <end position="173"/>
    </location>
</feature>
<accession>A0A317FJU0</accession>
<dbReference type="SUPFAM" id="SSF103473">
    <property type="entry name" value="MFS general substrate transporter"/>
    <property type="match status" value="1"/>
</dbReference>
<comment type="caution">
    <text evidence="8">The sequence shown here is derived from an EMBL/GenBank/DDBJ whole genome shotgun (WGS) entry which is preliminary data.</text>
</comment>
<keyword evidence="3 6" id="KW-0812">Transmembrane</keyword>
<protein>
    <submittedName>
        <fullName evidence="8">MFS transporter</fullName>
    </submittedName>
</protein>
<feature type="transmembrane region" description="Helical" evidence="6">
    <location>
        <begin position="118"/>
        <end position="140"/>
    </location>
</feature>
<feature type="transmembrane region" description="Helical" evidence="6">
    <location>
        <begin position="296"/>
        <end position="318"/>
    </location>
</feature>